<gene>
    <name evidence="1" type="ORF">Amac_010620</name>
</gene>
<organism evidence="1 2">
    <name type="scientific">Acrocarpospora macrocephala</name>
    <dbReference type="NCBI Taxonomy" id="150177"/>
    <lineage>
        <taxon>Bacteria</taxon>
        <taxon>Bacillati</taxon>
        <taxon>Actinomycetota</taxon>
        <taxon>Actinomycetes</taxon>
        <taxon>Streptosporangiales</taxon>
        <taxon>Streptosporangiaceae</taxon>
        <taxon>Acrocarpospora</taxon>
    </lineage>
</organism>
<evidence type="ECO:0000313" key="1">
    <source>
        <dbReference type="EMBL" id="GES07467.1"/>
    </source>
</evidence>
<evidence type="ECO:0000313" key="2">
    <source>
        <dbReference type="Proteomes" id="UP000331127"/>
    </source>
</evidence>
<proteinExistence type="predicted"/>
<comment type="caution">
    <text evidence="1">The sequence shown here is derived from an EMBL/GenBank/DDBJ whole genome shotgun (WGS) entry which is preliminary data.</text>
</comment>
<keyword evidence="2" id="KW-1185">Reference proteome</keyword>
<name>A0A5M3WEH3_9ACTN</name>
<dbReference type="EMBL" id="BLAE01000006">
    <property type="protein sequence ID" value="GES07467.1"/>
    <property type="molecule type" value="Genomic_DNA"/>
</dbReference>
<sequence length="185" mass="20086">MTRLTVPALAKMAKTASGDPAALTLATHPTSGDRYAAWSYGCILLPTATSQQLAATDGRYTITTKGALTPAEREGFSAALVVQRMLPILDLPREHQAMPNGWEHTVGEFRRVYLVTPDCSLAVMDDLWQAWRTYATGLTWAIRSPAGTAITWALDETARATALLLTVHPRTVPTPPDWTPEGPTE</sequence>
<dbReference type="AlphaFoldDB" id="A0A5M3WEH3"/>
<accession>A0A5M3WEH3</accession>
<dbReference type="OrthoDB" id="3542106at2"/>
<dbReference type="Proteomes" id="UP000331127">
    <property type="component" value="Unassembled WGS sequence"/>
</dbReference>
<protein>
    <submittedName>
        <fullName evidence="1">Uncharacterized protein</fullName>
    </submittedName>
</protein>
<dbReference type="RefSeq" id="WP_155353173.1">
    <property type="nucleotide sequence ID" value="NZ_BAAAHL010000012.1"/>
</dbReference>
<reference evidence="1 2" key="1">
    <citation type="submission" date="2019-10" db="EMBL/GenBank/DDBJ databases">
        <title>Whole genome shotgun sequence of Acrocarpospora macrocephala NBRC 16266.</title>
        <authorList>
            <person name="Ichikawa N."/>
            <person name="Kimura A."/>
            <person name="Kitahashi Y."/>
            <person name="Komaki H."/>
            <person name="Oguchi A."/>
        </authorList>
    </citation>
    <scope>NUCLEOTIDE SEQUENCE [LARGE SCALE GENOMIC DNA]</scope>
    <source>
        <strain evidence="1 2">NBRC 16266</strain>
    </source>
</reference>